<feature type="region of interest" description="Disordered" evidence="1">
    <location>
        <begin position="121"/>
        <end position="155"/>
    </location>
</feature>
<dbReference type="Proteomes" id="UP000316480">
    <property type="component" value="Segment"/>
</dbReference>
<sequence length="170" mass="17822">MSSATVSRTSRSKATGASSSSSISSSIMASPSSSSSSGGGGGGGTRRRRRRTGRRSTKRSIISPRRRRMVSVTARPFSRGRSWKTPPVMSRLWVGGGLPCGRDTALTMHLNNCCVGTPPPRDLSESASTGSENLSRKASNQSQSQGRLSTVAGGSGRRSGLFLAEVLLMM</sequence>
<name>A0A127WK67_ADE06</name>
<accession>A0A127WK67</accession>
<gene>
    <name evidence="2" type="primary">L1</name>
</gene>
<organism evidence="2">
    <name type="scientific">Human adenovirus C serotype 6</name>
    <name type="common">HAdV-6</name>
    <name type="synonym">Human adenovirus 6</name>
    <dbReference type="NCBI Taxonomy" id="10534"/>
    <lineage>
        <taxon>Viruses</taxon>
        <taxon>Varidnaviria</taxon>
        <taxon>Bamfordvirae</taxon>
        <taxon>Preplasmiviricota</taxon>
        <taxon>Polisuviricotina</taxon>
        <taxon>Pharingeaviricetes</taxon>
        <taxon>Rowavirales</taxon>
        <taxon>Adenoviridae</taxon>
        <taxon>Mastadenovirus</taxon>
        <taxon>Mastadenovirus caesari</taxon>
        <taxon>Human mastadenovirus C</taxon>
    </lineage>
</organism>
<feature type="compositionally biased region" description="Polar residues" evidence="1">
    <location>
        <begin position="125"/>
        <end position="148"/>
    </location>
</feature>
<evidence type="ECO:0000313" key="2">
    <source>
        <dbReference type="EMBL" id="BAU36422.1"/>
    </source>
</evidence>
<feature type="compositionally biased region" description="Low complexity" evidence="1">
    <location>
        <begin position="7"/>
        <end position="36"/>
    </location>
</feature>
<evidence type="ECO:0000256" key="1">
    <source>
        <dbReference type="SAM" id="MobiDB-lite"/>
    </source>
</evidence>
<proteinExistence type="predicted"/>
<organismHost>
    <name type="scientific">Homo sapiens</name>
    <name type="common">Human</name>
    <dbReference type="NCBI Taxonomy" id="9606"/>
</organismHost>
<feature type="compositionally biased region" description="Basic residues" evidence="1">
    <location>
        <begin position="45"/>
        <end position="69"/>
    </location>
</feature>
<protein>
    <submittedName>
        <fullName evidence="2">Uncharacterized protein</fullName>
    </submittedName>
</protein>
<feature type="region of interest" description="Disordered" evidence="1">
    <location>
        <begin position="1"/>
        <end position="82"/>
    </location>
</feature>
<reference evidence="2" key="1">
    <citation type="submission" date="2015-07" db="EMBL/GenBank/DDBJ databases">
        <title>Draft genome of Human adenovirus isolates of Fukui 3.</title>
        <authorList>
            <person name="Iida M."/>
        </authorList>
    </citation>
    <scope>NUCLEOTIDE SEQUENCE [LARGE SCALE GENOMIC DNA]</scope>
    <source>
        <strain evidence="2">870550</strain>
    </source>
</reference>
<dbReference type="EMBL" id="LC068712">
    <property type="protein sequence ID" value="BAU36422.1"/>
    <property type="molecule type" value="Genomic_DNA"/>
</dbReference>